<name>A0A562S379_9BACT</name>
<gene>
    <name evidence="1" type="ORF">LZ24_00721</name>
</gene>
<comment type="caution">
    <text evidence="1">The sequence shown here is derived from an EMBL/GenBank/DDBJ whole genome shotgun (WGS) entry which is preliminary data.</text>
</comment>
<reference evidence="1 2" key="1">
    <citation type="submission" date="2019-07" db="EMBL/GenBank/DDBJ databases">
        <title>Genome sequencing of 100 strains of the haloalkaliphilic chemolithoautotrophic sulfur-oxidizing bacterium Thioalkalivibrio.</title>
        <authorList>
            <person name="Muyzer G."/>
        </authorList>
    </citation>
    <scope>NUCLEOTIDE SEQUENCE [LARGE SCALE GENOMIC DNA]</scope>
    <source>
        <strain evidence="1 2">ASO4-4</strain>
    </source>
</reference>
<sequence>MSRMDMQNTNPTSLHIGVAPRASLAMGTAGALVGGSIATAKNIRRVKEDEITKEAAVKDVLKESATTGIATAIGTAAVSAVGLRGTLSLLGLLSVTIGVKYLADKAVSDKKA</sequence>
<evidence type="ECO:0000313" key="1">
    <source>
        <dbReference type="EMBL" id="TWI75668.1"/>
    </source>
</evidence>
<accession>A0A562S379</accession>
<evidence type="ECO:0000313" key="2">
    <source>
        <dbReference type="Proteomes" id="UP000318307"/>
    </source>
</evidence>
<protein>
    <submittedName>
        <fullName evidence="1">Uncharacterized protein</fullName>
    </submittedName>
</protein>
<dbReference type="EMBL" id="VLLC01000003">
    <property type="protein sequence ID" value="TWI75668.1"/>
    <property type="molecule type" value="Genomic_DNA"/>
</dbReference>
<dbReference type="AlphaFoldDB" id="A0A562S379"/>
<proteinExistence type="predicted"/>
<keyword evidence="2" id="KW-1185">Reference proteome</keyword>
<dbReference type="Proteomes" id="UP000318307">
    <property type="component" value="Unassembled WGS sequence"/>
</dbReference>
<organism evidence="1 2">
    <name type="scientific">Desulfobotulus alkaliphilus</name>
    <dbReference type="NCBI Taxonomy" id="622671"/>
    <lineage>
        <taxon>Bacteria</taxon>
        <taxon>Pseudomonadati</taxon>
        <taxon>Thermodesulfobacteriota</taxon>
        <taxon>Desulfobacteria</taxon>
        <taxon>Desulfobacterales</taxon>
        <taxon>Desulfobacteraceae</taxon>
        <taxon>Desulfobotulus</taxon>
    </lineage>
</organism>
<dbReference type="RefSeq" id="WP_144682398.1">
    <property type="nucleotide sequence ID" value="NZ_VLLC01000003.1"/>
</dbReference>
<dbReference type="Pfam" id="PF26373">
    <property type="entry name" value="MamC"/>
    <property type="match status" value="1"/>
</dbReference>
<dbReference type="InterPro" id="IPR058956">
    <property type="entry name" value="MamC"/>
</dbReference>